<dbReference type="PANTHER" id="PTHR33993:SF2">
    <property type="entry name" value="VOC DOMAIN-CONTAINING PROTEIN"/>
    <property type="match status" value="1"/>
</dbReference>
<dbReference type="RefSeq" id="WP_079539829.1">
    <property type="nucleotide sequence ID" value="NZ_FKLO01000032.1"/>
</dbReference>
<name>A0A1C3H3A6_9GAMM</name>
<dbReference type="InterPro" id="IPR029068">
    <property type="entry name" value="Glyas_Bleomycin-R_OHBP_Dase"/>
</dbReference>
<dbReference type="Gene3D" id="3.10.180.10">
    <property type="entry name" value="2,3-Dihydroxybiphenyl 1,2-Dioxygenase, domain 1"/>
    <property type="match status" value="1"/>
</dbReference>
<evidence type="ECO:0000313" key="3">
    <source>
        <dbReference type="Proteomes" id="UP000190837"/>
    </source>
</evidence>
<dbReference type="EMBL" id="FKLO01000032">
    <property type="protein sequence ID" value="SAM60768.1"/>
    <property type="molecule type" value="Genomic_DNA"/>
</dbReference>
<dbReference type="InterPro" id="IPR004360">
    <property type="entry name" value="Glyas_Fos-R_dOase_dom"/>
</dbReference>
<evidence type="ECO:0000313" key="2">
    <source>
        <dbReference type="EMBL" id="SAM60768.1"/>
    </source>
</evidence>
<dbReference type="SUPFAM" id="SSF54593">
    <property type="entry name" value="Glyoxalase/Bleomycin resistance protein/Dihydroxybiphenyl dioxygenase"/>
    <property type="match status" value="1"/>
</dbReference>
<dbReference type="InterPro" id="IPR052164">
    <property type="entry name" value="Anthracycline_SecMetBiosynth"/>
</dbReference>
<feature type="domain" description="VOC" evidence="1">
    <location>
        <begin position="4"/>
        <end position="125"/>
    </location>
</feature>
<reference evidence="3" key="1">
    <citation type="submission" date="2016-04" db="EMBL/GenBank/DDBJ databases">
        <authorList>
            <person name="Tagini F."/>
        </authorList>
    </citation>
    <scope>NUCLEOTIDE SEQUENCE [LARGE SCALE GENOMIC DNA]</scope>
    <source>
        <strain evidence="3">CHUV0807</strain>
    </source>
</reference>
<dbReference type="PROSITE" id="PS51819">
    <property type="entry name" value="VOC"/>
    <property type="match status" value="1"/>
</dbReference>
<dbReference type="CDD" id="cd07247">
    <property type="entry name" value="SgaA_N_like"/>
    <property type="match status" value="1"/>
</dbReference>
<dbReference type="InterPro" id="IPR037523">
    <property type="entry name" value="VOC_core"/>
</dbReference>
<evidence type="ECO:0000259" key="1">
    <source>
        <dbReference type="PROSITE" id="PS51819"/>
    </source>
</evidence>
<sequence length="126" mass="13697">MKNPANWFTLYVRDLARAKAFYEAVFQIALEDLPVEGTDARYCKFPSDHDAPGCGGMLCHDPLQTFTPGNTVLLYFACDDCAIEAARAAQHGGKVLIGKTAIGNDYGFDAVIEDSEGNRIGLYSAQ</sequence>
<dbReference type="Pfam" id="PF00903">
    <property type="entry name" value="Glyoxalase"/>
    <property type="match status" value="1"/>
</dbReference>
<dbReference type="AlphaFoldDB" id="A0A1C3H3A6"/>
<organism evidence="2 3">
    <name type="scientific">Cardiobacterium hominis</name>
    <dbReference type="NCBI Taxonomy" id="2718"/>
    <lineage>
        <taxon>Bacteria</taxon>
        <taxon>Pseudomonadati</taxon>
        <taxon>Pseudomonadota</taxon>
        <taxon>Gammaproteobacteria</taxon>
        <taxon>Cardiobacteriales</taxon>
        <taxon>Cardiobacteriaceae</taxon>
        <taxon>Cardiobacterium</taxon>
    </lineage>
</organism>
<dbReference type="Proteomes" id="UP000190837">
    <property type="component" value="Unassembled WGS sequence"/>
</dbReference>
<dbReference type="PANTHER" id="PTHR33993">
    <property type="entry name" value="GLYOXALASE-RELATED"/>
    <property type="match status" value="1"/>
</dbReference>
<protein>
    <submittedName>
        <fullName evidence="2">Glyoxalase family protein</fullName>
    </submittedName>
</protein>
<gene>
    <name evidence="2" type="ORF">CHUV0807_0760</name>
</gene>
<proteinExistence type="predicted"/>
<accession>A0A1C3H3A6</accession>